<proteinExistence type="predicted"/>
<name>A0A0F9CGN4_9ZZZZ</name>
<feature type="non-terminal residue" evidence="1">
    <location>
        <position position="1"/>
    </location>
</feature>
<protein>
    <submittedName>
        <fullName evidence="1">Uncharacterized protein</fullName>
    </submittedName>
</protein>
<gene>
    <name evidence="1" type="ORF">LCGC14_2668670</name>
</gene>
<comment type="caution">
    <text evidence="1">The sequence shown here is derived from an EMBL/GenBank/DDBJ whole genome shotgun (WGS) entry which is preliminary data.</text>
</comment>
<accession>A0A0F9CGN4</accession>
<evidence type="ECO:0000313" key="1">
    <source>
        <dbReference type="EMBL" id="KKK95851.1"/>
    </source>
</evidence>
<dbReference type="AlphaFoldDB" id="A0A0F9CGN4"/>
<reference evidence="1" key="1">
    <citation type="journal article" date="2015" name="Nature">
        <title>Complex archaea that bridge the gap between prokaryotes and eukaryotes.</title>
        <authorList>
            <person name="Spang A."/>
            <person name="Saw J.H."/>
            <person name="Jorgensen S.L."/>
            <person name="Zaremba-Niedzwiedzka K."/>
            <person name="Martijn J."/>
            <person name="Lind A.E."/>
            <person name="van Eijk R."/>
            <person name="Schleper C."/>
            <person name="Guy L."/>
            <person name="Ettema T.J."/>
        </authorList>
    </citation>
    <scope>NUCLEOTIDE SEQUENCE</scope>
</reference>
<dbReference type="EMBL" id="LAZR01046728">
    <property type="protein sequence ID" value="KKK95851.1"/>
    <property type="molecule type" value="Genomic_DNA"/>
</dbReference>
<organism evidence="1">
    <name type="scientific">marine sediment metagenome</name>
    <dbReference type="NCBI Taxonomy" id="412755"/>
    <lineage>
        <taxon>unclassified sequences</taxon>
        <taxon>metagenomes</taxon>
        <taxon>ecological metagenomes</taxon>
    </lineage>
</organism>
<sequence>ATFAVPERFKETRPRGIFEKPGVITLDDVFGGEVEPLMPAASVAVKDRATGFESAFATGIRPLRGPIGRGIIGGTVRMAMNMTEALIKKPAETVVGLITAIPLLTFKGLQGFIEDTPLPDITVAGNEDALELVREKFADIIGATPGIGGGRMSSEQMDEAHRGFKAVLAAAATQGSYLWVQAYLLLLFSRIGVPAAEAVKRSKLLTSSFCCWSPWNFWCYWW</sequence>